<keyword evidence="2" id="KW-1185">Reference proteome</keyword>
<keyword evidence="1" id="KW-0489">Methyltransferase</keyword>
<dbReference type="Gene3D" id="3.40.50.150">
    <property type="entry name" value="Vaccinia Virus protein VP39"/>
    <property type="match status" value="1"/>
</dbReference>
<gene>
    <name evidence="1" type="ORF">CLTEP_01330</name>
</gene>
<dbReference type="PATRIC" id="fig|1121338.3.peg.135"/>
<dbReference type="Proteomes" id="UP000075531">
    <property type="component" value="Unassembled WGS sequence"/>
</dbReference>
<dbReference type="PANTHER" id="PTHR35276">
    <property type="entry name" value="S-ADENOSYL-L-METHIONINE-DEPENDENT METHYLTRANSFERASES SUPERFAMILY PROTEIN"/>
    <property type="match status" value="1"/>
</dbReference>
<keyword evidence="1" id="KW-0808">Transferase</keyword>
<dbReference type="GO" id="GO:0032259">
    <property type="term" value="P:methylation"/>
    <property type="evidence" value="ECO:0007669"/>
    <property type="project" value="UniProtKB-KW"/>
</dbReference>
<organism evidence="1 2">
    <name type="scientific">Clostridium tepidiprofundi DSM 19306</name>
    <dbReference type="NCBI Taxonomy" id="1121338"/>
    <lineage>
        <taxon>Bacteria</taxon>
        <taxon>Bacillati</taxon>
        <taxon>Bacillota</taxon>
        <taxon>Clostridia</taxon>
        <taxon>Eubacteriales</taxon>
        <taxon>Clostridiaceae</taxon>
        <taxon>Clostridium</taxon>
    </lineage>
</organism>
<dbReference type="STRING" id="1121338.CLTEP_01330"/>
<evidence type="ECO:0000313" key="1">
    <source>
        <dbReference type="EMBL" id="KYH35740.1"/>
    </source>
</evidence>
<reference evidence="1 2" key="1">
    <citation type="submission" date="2016-02" db="EMBL/GenBank/DDBJ databases">
        <title>Genome sequence of Clostridium tepidiprofundi DSM 19306.</title>
        <authorList>
            <person name="Poehlein A."/>
            <person name="Daniel R."/>
        </authorList>
    </citation>
    <scope>NUCLEOTIDE SEQUENCE [LARGE SCALE GENOMIC DNA]</scope>
    <source>
        <strain evidence="1 2">DSM 19306</strain>
    </source>
</reference>
<comment type="caution">
    <text evidence="1">The sequence shown here is derived from an EMBL/GenBank/DDBJ whole genome shotgun (WGS) entry which is preliminary data.</text>
</comment>
<sequence>MFKYVSDVSDLSHNIIKNYCRDFNVAVDATLGNGYDTDFLKEIFSKVYAFDIQKCATEKYKEKNICNKNVVIINDSHHKFNEYIKEKVNCFIYNLGYLPGGDKKITTIAETTVKSIKYSLELLSSGGLITISIYHGHEQGQKEKNEIFELLNNLPKNKYGVLLHTFYNRSADAPILAVIEKK</sequence>
<dbReference type="Pfam" id="PF06962">
    <property type="entry name" value="rRNA_methylase"/>
    <property type="match status" value="1"/>
</dbReference>
<dbReference type="InterPro" id="IPR029063">
    <property type="entry name" value="SAM-dependent_MTases_sf"/>
</dbReference>
<accession>A0A151B7H4</accession>
<dbReference type="OrthoDB" id="9792989at2"/>
<evidence type="ECO:0000313" key="2">
    <source>
        <dbReference type="Proteomes" id="UP000075531"/>
    </source>
</evidence>
<dbReference type="EMBL" id="LTBA01000001">
    <property type="protein sequence ID" value="KYH35740.1"/>
    <property type="molecule type" value="Genomic_DNA"/>
</dbReference>
<dbReference type="AlphaFoldDB" id="A0A151B7H4"/>
<dbReference type="RefSeq" id="WP_066821004.1">
    <property type="nucleotide sequence ID" value="NZ_LTBA01000001.1"/>
</dbReference>
<dbReference type="PANTHER" id="PTHR35276:SF1">
    <property type="entry name" value="TRNA (MNM(5)S(2)U34)-METHYLTRANSFERASE, CHLOROPLASTIC"/>
    <property type="match status" value="1"/>
</dbReference>
<dbReference type="GO" id="GO:0008168">
    <property type="term" value="F:methyltransferase activity"/>
    <property type="evidence" value="ECO:0007669"/>
    <property type="project" value="UniProtKB-KW"/>
</dbReference>
<protein>
    <submittedName>
        <fullName evidence="1">16S rRNA m(4) methyltransferase</fullName>
    </submittedName>
</protein>
<dbReference type="InterPro" id="IPR010719">
    <property type="entry name" value="MnmM_MeTrfase"/>
</dbReference>
<proteinExistence type="predicted"/>
<name>A0A151B7H4_9CLOT</name>
<dbReference type="SUPFAM" id="SSF53335">
    <property type="entry name" value="S-adenosyl-L-methionine-dependent methyltransferases"/>
    <property type="match status" value="1"/>
</dbReference>